<sequence length="37" mass="4233">MAKGNQYVNSVIAYQNDLSGLNLTLKDQYILNNKLFK</sequence>
<comment type="caution">
    <text evidence="1">The sequence shown here is derived from an EMBL/GenBank/DDBJ whole genome shotgun (WGS) entry which is preliminary data.</text>
</comment>
<keyword evidence="2" id="KW-1185">Reference proteome</keyword>
<evidence type="ECO:0000313" key="1">
    <source>
        <dbReference type="EMBL" id="MBE0359946.1"/>
    </source>
</evidence>
<gene>
    <name evidence="1" type="ORF">PALI_a1276</name>
</gene>
<organism evidence="1 2">
    <name type="scientific">Pseudoalteromonas aliena SW19</name>
    <dbReference type="NCBI Taxonomy" id="1314866"/>
    <lineage>
        <taxon>Bacteria</taxon>
        <taxon>Pseudomonadati</taxon>
        <taxon>Pseudomonadota</taxon>
        <taxon>Gammaproteobacteria</taxon>
        <taxon>Alteromonadales</taxon>
        <taxon>Pseudoalteromonadaceae</taxon>
        <taxon>Pseudoalteromonas</taxon>
    </lineage>
</organism>
<protein>
    <submittedName>
        <fullName evidence="1">Uncharacterized protein</fullName>
    </submittedName>
</protein>
<dbReference type="Proteomes" id="UP000648482">
    <property type="component" value="Unassembled WGS sequence"/>
</dbReference>
<proteinExistence type="predicted"/>
<evidence type="ECO:0000313" key="2">
    <source>
        <dbReference type="Proteomes" id="UP000648482"/>
    </source>
</evidence>
<accession>A0ABR9E006</accession>
<name>A0ABR9E006_9GAMM</name>
<dbReference type="EMBL" id="AQGU01000025">
    <property type="protein sequence ID" value="MBE0359946.1"/>
    <property type="molecule type" value="Genomic_DNA"/>
</dbReference>
<reference evidence="1 2" key="1">
    <citation type="submission" date="2015-06" db="EMBL/GenBank/DDBJ databases">
        <title>Genome sequence of Pseudoalteromonas aliena.</title>
        <authorList>
            <person name="Xie B.-B."/>
            <person name="Rong J.-C."/>
            <person name="Qin Q.-L."/>
            <person name="Zhang Y.-Z."/>
        </authorList>
    </citation>
    <scope>NUCLEOTIDE SEQUENCE [LARGE SCALE GENOMIC DNA]</scope>
    <source>
        <strain evidence="1 2">SW19</strain>
    </source>
</reference>